<accession>A0A267MKK4</accession>
<evidence type="ECO:0008006" key="3">
    <source>
        <dbReference type="Google" id="ProtNLM"/>
    </source>
</evidence>
<sequence length="236" mass="26714">MRLIDSLSIKRGELITIVGGGGKTTTLLNLVDNCFYRNILVSTTTKIYVPPYKFVGINEFNYDKGPLCVGNHINKEGKVVGVDKYYLDTVHDKNTYDLILVEGDGSKGRSLKLYRENEPIIPASSNKLIIILGSDIIGKKFSEENVHRHNLLNKELNIKEDEILTIDKIYEILTSTNGIIGRIPSNMKTYFFINKCEEYPSEKMIELGERINELNIIDKVIYGSAKEGQVYKELMG</sequence>
<dbReference type="RefSeq" id="WP_095133690.1">
    <property type="nucleotide sequence ID" value="NZ_NIBG01000008.1"/>
</dbReference>
<name>A0A267MKK4_9FIRM</name>
<evidence type="ECO:0000313" key="2">
    <source>
        <dbReference type="Proteomes" id="UP000216024"/>
    </source>
</evidence>
<comment type="caution">
    <text evidence="1">The sequence shown here is derived from an EMBL/GenBank/DDBJ whole genome shotgun (WGS) entry which is preliminary data.</text>
</comment>
<dbReference type="Proteomes" id="UP000216024">
    <property type="component" value="Unassembled WGS sequence"/>
</dbReference>
<dbReference type="OrthoDB" id="368187at2"/>
<gene>
    <name evidence="1" type="ORF">CCE28_10625</name>
</gene>
<dbReference type="InterPro" id="IPR017587">
    <property type="entry name" value="YqeC"/>
</dbReference>
<proteinExistence type="predicted"/>
<dbReference type="AlphaFoldDB" id="A0A267MKK4"/>
<evidence type="ECO:0000313" key="1">
    <source>
        <dbReference type="EMBL" id="PAB59310.1"/>
    </source>
</evidence>
<dbReference type="NCBIfam" id="TIGR03172">
    <property type="entry name" value="selenium cofactor biosynthesis protein YqeC"/>
    <property type="match status" value="1"/>
</dbReference>
<keyword evidence="2" id="KW-1185">Reference proteome</keyword>
<reference evidence="1 2" key="1">
    <citation type="submission" date="2017-06" db="EMBL/GenBank/DDBJ databases">
        <title>Draft genome sequence of anaerobic fermentative bacterium Anaeromicrobium sediminis DY2726D isolated from West Pacific Ocean sediments.</title>
        <authorList>
            <person name="Zeng X."/>
        </authorList>
    </citation>
    <scope>NUCLEOTIDE SEQUENCE [LARGE SCALE GENOMIC DNA]</scope>
    <source>
        <strain evidence="1 2">DY2726D</strain>
    </source>
</reference>
<dbReference type="Pfam" id="PF19842">
    <property type="entry name" value="YqeC"/>
    <property type="match status" value="1"/>
</dbReference>
<protein>
    <recommendedName>
        <fullName evidence="3">Selenium-dependent hydroxylase accessory protein YqeC</fullName>
    </recommendedName>
</protein>
<organism evidence="1 2">
    <name type="scientific">Anaeromicrobium sediminis</name>
    <dbReference type="NCBI Taxonomy" id="1478221"/>
    <lineage>
        <taxon>Bacteria</taxon>
        <taxon>Bacillati</taxon>
        <taxon>Bacillota</taxon>
        <taxon>Clostridia</taxon>
        <taxon>Peptostreptococcales</taxon>
        <taxon>Thermotaleaceae</taxon>
        <taxon>Anaeromicrobium</taxon>
    </lineage>
</organism>
<dbReference type="EMBL" id="NIBG01000008">
    <property type="protein sequence ID" value="PAB59310.1"/>
    <property type="molecule type" value="Genomic_DNA"/>
</dbReference>